<sequence>MAKKTISKEILTFFIQNLTDRSCSNTKIIPRFSSKDLRYIKPICCCSGVFATSNFIKVSLIFTIASIGSF</sequence>
<reference evidence="1 2" key="1">
    <citation type="submission" date="2007-03" db="EMBL/GenBank/DDBJ databases">
        <authorList>
            <person name="Stal L."/>
            <person name="Ferriera S."/>
            <person name="Johnson J."/>
            <person name="Kravitz S."/>
            <person name="Beeson K."/>
            <person name="Sutton G."/>
            <person name="Rogers Y.-H."/>
            <person name="Friedman R."/>
            <person name="Frazier M."/>
            <person name="Venter J.C."/>
        </authorList>
    </citation>
    <scope>NUCLEOTIDE SEQUENCE [LARGE SCALE GENOMIC DNA]</scope>
    <source>
        <strain evidence="1 2">CCY0110</strain>
    </source>
</reference>
<organism evidence="1 2">
    <name type="scientific">Crocosphaera chwakensis CCY0110</name>
    <dbReference type="NCBI Taxonomy" id="391612"/>
    <lineage>
        <taxon>Bacteria</taxon>
        <taxon>Bacillati</taxon>
        <taxon>Cyanobacteriota</taxon>
        <taxon>Cyanophyceae</taxon>
        <taxon>Oscillatoriophycideae</taxon>
        <taxon>Chroococcales</taxon>
        <taxon>Aphanothecaceae</taxon>
        <taxon>Crocosphaera</taxon>
        <taxon>Crocosphaera chwakensis</taxon>
    </lineage>
</organism>
<keyword evidence="2" id="KW-1185">Reference proteome</keyword>
<gene>
    <name evidence="1" type="ORF">CY0110_19027</name>
</gene>
<evidence type="ECO:0000313" key="1">
    <source>
        <dbReference type="EMBL" id="EAZ93919.1"/>
    </source>
</evidence>
<proteinExistence type="predicted"/>
<dbReference type="AlphaFoldDB" id="A3IJD7"/>
<comment type="caution">
    <text evidence="1">The sequence shown here is derived from an EMBL/GenBank/DDBJ whole genome shotgun (WGS) entry which is preliminary data.</text>
</comment>
<evidence type="ECO:0000313" key="2">
    <source>
        <dbReference type="Proteomes" id="UP000003781"/>
    </source>
</evidence>
<dbReference type="EMBL" id="AAXW01000002">
    <property type="protein sequence ID" value="EAZ93919.1"/>
    <property type="molecule type" value="Genomic_DNA"/>
</dbReference>
<protein>
    <submittedName>
        <fullName evidence="1">Uncharacterized protein</fullName>
    </submittedName>
</protein>
<accession>A3IJD7</accession>
<dbReference type="Proteomes" id="UP000003781">
    <property type="component" value="Unassembled WGS sequence"/>
</dbReference>
<name>A3IJD7_9CHRO</name>